<dbReference type="AlphaFoldDB" id="A0A4Y9JCN4"/>
<dbReference type="Proteomes" id="UP000297253">
    <property type="component" value="Unassembled WGS sequence"/>
</dbReference>
<dbReference type="EMBL" id="SPPD01000001">
    <property type="protein sequence ID" value="TFU98780.1"/>
    <property type="molecule type" value="Genomic_DNA"/>
</dbReference>
<comment type="caution">
    <text evidence="1">The sequence shown here is derived from an EMBL/GenBank/DDBJ whole genome shotgun (WGS) entry which is preliminary data.</text>
</comment>
<name>A0A4Y9JCN4_9STRE</name>
<organism evidence="1 2">
    <name type="scientific">Streptococcus cuniculi</name>
    <dbReference type="NCBI Taxonomy" id="1432788"/>
    <lineage>
        <taxon>Bacteria</taxon>
        <taxon>Bacillati</taxon>
        <taxon>Bacillota</taxon>
        <taxon>Bacilli</taxon>
        <taxon>Lactobacillales</taxon>
        <taxon>Streptococcaceae</taxon>
        <taxon>Streptococcus</taxon>
    </lineage>
</organism>
<protein>
    <submittedName>
        <fullName evidence="1">Tetratricopeptide repeat protein</fullName>
    </submittedName>
</protein>
<dbReference type="SUPFAM" id="SSF48452">
    <property type="entry name" value="TPR-like"/>
    <property type="match status" value="1"/>
</dbReference>
<evidence type="ECO:0000313" key="1">
    <source>
        <dbReference type="EMBL" id="TFU98780.1"/>
    </source>
</evidence>
<accession>A0A4Y9JCN4</accession>
<reference evidence="1 2" key="1">
    <citation type="submission" date="2019-03" db="EMBL/GenBank/DDBJ databases">
        <title>Diversity of the mouse oral microbiome.</title>
        <authorList>
            <person name="Joseph S."/>
            <person name="Aduse-Opoku J."/>
            <person name="Curtis M."/>
            <person name="Wade W."/>
            <person name="Hashim A."/>
        </authorList>
    </citation>
    <scope>NUCLEOTIDE SEQUENCE [LARGE SCALE GENOMIC DNA]</scope>
    <source>
        <strain evidence="1 2">WM131</strain>
    </source>
</reference>
<proteinExistence type="predicted"/>
<dbReference type="InterPro" id="IPR011990">
    <property type="entry name" value="TPR-like_helical_dom_sf"/>
</dbReference>
<dbReference type="RefSeq" id="WP_135180917.1">
    <property type="nucleotide sequence ID" value="NZ_JADGKZ010000001.1"/>
</dbReference>
<evidence type="ECO:0000313" key="2">
    <source>
        <dbReference type="Proteomes" id="UP000297253"/>
    </source>
</evidence>
<gene>
    <name evidence="1" type="ORF">E4T82_00275</name>
</gene>
<sequence length="132" mass="15207">MFSFFKKKKFQKKEEIPQDSLSADEKVLLRGKILDLNKQLEQEGLAVAQQARLYEEVGLLQAKLGETNVAIETLEKSLDLKLTIGDGYKQLMSLYNLKRAEAARDKDNEAIDYYMSKMDDMRNIAKKLTLTR</sequence>
<dbReference type="OrthoDB" id="7066280at2"/>
<dbReference type="Gene3D" id="1.25.40.10">
    <property type="entry name" value="Tetratricopeptide repeat domain"/>
    <property type="match status" value="1"/>
</dbReference>